<keyword evidence="1" id="KW-0175">Coiled coil</keyword>
<dbReference type="GeneID" id="54454967"/>
<sequence length="197" mass="22800">MGHIITTGLYAISGENIVKSILNSCIVFVWALLVLASVAMITIAGYKDRYRGVIKLTDPECGTTGCEKRYDKEYEKEQENRYGKRCKELDEKLEKINKNYYTLLMSDDYDTLLESDDYNPLVMGDIYHTLLKNEEFSLLMTGDYKTLLNGANDEKLQDLQDKLNQMEEEQKACTEVSKLGFKISRRDGRESETEKRW</sequence>
<gene>
    <name evidence="3 5" type="ORF">BDZ99DRAFT_287844</name>
</gene>
<accession>A0A6A6YRY5</accession>
<feature type="coiled-coil region" evidence="1">
    <location>
        <begin position="149"/>
        <end position="176"/>
    </location>
</feature>
<dbReference type="EMBL" id="MU003699">
    <property type="protein sequence ID" value="KAF2810725.1"/>
    <property type="molecule type" value="Genomic_DNA"/>
</dbReference>
<evidence type="ECO:0000313" key="5">
    <source>
        <dbReference type="RefSeq" id="XP_033577689.1"/>
    </source>
</evidence>
<organism evidence="3">
    <name type="scientific">Mytilinidion resinicola</name>
    <dbReference type="NCBI Taxonomy" id="574789"/>
    <lineage>
        <taxon>Eukaryota</taxon>
        <taxon>Fungi</taxon>
        <taxon>Dikarya</taxon>
        <taxon>Ascomycota</taxon>
        <taxon>Pezizomycotina</taxon>
        <taxon>Dothideomycetes</taxon>
        <taxon>Pleosporomycetidae</taxon>
        <taxon>Mytilinidiales</taxon>
        <taxon>Mytilinidiaceae</taxon>
        <taxon>Mytilinidion</taxon>
    </lineage>
</organism>
<proteinExistence type="predicted"/>
<dbReference type="AlphaFoldDB" id="A0A6A6YRY5"/>
<keyword evidence="2" id="KW-0472">Membrane</keyword>
<reference evidence="5" key="3">
    <citation type="submission" date="2025-04" db="UniProtKB">
        <authorList>
            <consortium name="RefSeq"/>
        </authorList>
    </citation>
    <scope>IDENTIFICATION</scope>
    <source>
        <strain evidence="5">CBS 304.34</strain>
    </source>
</reference>
<dbReference type="RefSeq" id="XP_033577689.1">
    <property type="nucleotide sequence ID" value="XM_033714074.1"/>
</dbReference>
<keyword evidence="2" id="KW-0812">Transmembrane</keyword>
<keyword evidence="2" id="KW-1133">Transmembrane helix</keyword>
<keyword evidence="4" id="KW-1185">Reference proteome</keyword>
<reference evidence="3 5" key="1">
    <citation type="journal article" date="2020" name="Stud. Mycol.">
        <title>101 Dothideomycetes genomes: a test case for predicting lifestyles and emergence of pathogens.</title>
        <authorList>
            <person name="Haridas S."/>
            <person name="Albert R."/>
            <person name="Binder M."/>
            <person name="Bloem J."/>
            <person name="Labutti K."/>
            <person name="Salamov A."/>
            <person name="Andreopoulos B."/>
            <person name="Baker S."/>
            <person name="Barry K."/>
            <person name="Bills G."/>
            <person name="Bluhm B."/>
            <person name="Cannon C."/>
            <person name="Castanera R."/>
            <person name="Culley D."/>
            <person name="Daum C."/>
            <person name="Ezra D."/>
            <person name="Gonzalez J."/>
            <person name="Henrissat B."/>
            <person name="Kuo A."/>
            <person name="Liang C."/>
            <person name="Lipzen A."/>
            <person name="Lutzoni F."/>
            <person name="Magnuson J."/>
            <person name="Mondo S."/>
            <person name="Nolan M."/>
            <person name="Ohm R."/>
            <person name="Pangilinan J."/>
            <person name="Park H.-J."/>
            <person name="Ramirez L."/>
            <person name="Alfaro M."/>
            <person name="Sun H."/>
            <person name="Tritt A."/>
            <person name="Yoshinaga Y."/>
            <person name="Zwiers L.-H."/>
            <person name="Turgeon B."/>
            <person name="Goodwin S."/>
            <person name="Spatafora J."/>
            <person name="Crous P."/>
            <person name="Grigoriev I."/>
        </authorList>
    </citation>
    <scope>NUCLEOTIDE SEQUENCE</scope>
    <source>
        <strain evidence="3 5">CBS 304.34</strain>
    </source>
</reference>
<evidence type="ECO:0000313" key="4">
    <source>
        <dbReference type="Proteomes" id="UP000504636"/>
    </source>
</evidence>
<evidence type="ECO:0000256" key="2">
    <source>
        <dbReference type="SAM" id="Phobius"/>
    </source>
</evidence>
<reference evidence="5" key="2">
    <citation type="submission" date="2020-04" db="EMBL/GenBank/DDBJ databases">
        <authorList>
            <consortium name="NCBI Genome Project"/>
        </authorList>
    </citation>
    <scope>NUCLEOTIDE SEQUENCE</scope>
    <source>
        <strain evidence="5">CBS 304.34</strain>
    </source>
</reference>
<name>A0A6A6YRY5_9PEZI</name>
<evidence type="ECO:0000313" key="3">
    <source>
        <dbReference type="EMBL" id="KAF2810725.1"/>
    </source>
</evidence>
<dbReference type="Proteomes" id="UP000504636">
    <property type="component" value="Unplaced"/>
</dbReference>
<protein>
    <submittedName>
        <fullName evidence="3 5">Uncharacterized protein</fullName>
    </submittedName>
</protein>
<feature type="transmembrane region" description="Helical" evidence="2">
    <location>
        <begin position="20"/>
        <end position="46"/>
    </location>
</feature>
<evidence type="ECO:0000256" key="1">
    <source>
        <dbReference type="SAM" id="Coils"/>
    </source>
</evidence>